<feature type="transmembrane region" description="Helical" evidence="6">
    <location>
        <begin position="105"/>
        <end position="125"/>
    </location>
</feature>
<keyword evidence="2" id="KW-1003">Cell membrane</keyword>
<evidence type="ECO:0000256" key="1">
    <source>
        <dbReference type="ARBA" id="ARBA00004651"/>
    </source>
</evidence>
<feature type="transmembrane region" description="Helical" evidence="6">
    <location>
        <begin position="47"/>
        <end position="67"/>
    </location>
</feature>
<dbReference type="SUPFAM" id="SSF103481">
    <property type="entry name" value="Multidrug resistance efflux transporter EmrE"/>
    <property type="match status" value="1"/>
</dbReference>
<dbReference type="Proteomes" id="UP000247409">
    <property type="component" value="Unassembled WGS sequence"/>
</dbReference>
<name>A0A2V3IJR5_9FLOR</name>
<evidence type="ECO:0000259" key="7">
    <source>
        <dbReference type="Pfam" id="PF00892"/>
    </source>
</evidence>
<evidence type="ECO:0000313" key="9">
    <source>
        <dbReference type="Proteomes" id="UP000247409"/>
    </source>
</evidence>
<evidence type="ECO:0000256" key="6">
    <source>
        <dbReference type="SAM" id="Phobius"/>
    </source>
</evidence>
<dbReference type="AlphaFoldDB" id="A0A2V3IJR5"/>
<dbReference type="InterPro" id="IPR000620">
    <property type="entry name" value="EamA_dom"/>
</dbReference>
<feature type="transmembrane region" description="Helical" evidence="6">
    <location>
        <begin position="79"/>
        <end position="99"/>
    </location>
</feature>
<dbReference type="Pfam" id="PF00892">
    <property type="entry name" value="EamA"/>
    <property type="match status" value="1"/>
</dbReference>
<dbReference type="PANTHER" id="PTHR42920">
    <property type="entry name" value="OS03G0707200 PROTEIN-RELATED"/>
    <property type="match status" value="1"/>
</dbReference>
<accession>A0A2V3IJR5</accession>
<dbReference type="STRING" id="448386.A0A2V3IJR5"/>
<keyword evidence="4 6" id="KW-1133">Transmembrane helix</keyword>
<organism evidence="8 9">
    <name type="scientific">Gracilariopsis chorda</name>
    <dbReference type="NCBI Taxonomy" id="448386"/>
    <lineage>
        <taxon>Eukaryota</taxon>
        <taxon>Rhodophyta</taxon>
        <taxon>Florideophyceae</taxon>
        <taxon>Rhodymeniophycidae</taxon>
        <taxon>Gracilariales</taxon>
        <taxon>Gracilariaceae</taxon>
        <taxon>Gracilariopsis</taxon>
    </lineage>
</organism>
<reference evidence="8 9" key="1">
    <citation type="journal article" date="2018" name="Mol. Biol. Evol.">
        <title>Analysis of the draft genome of the red seaweed Gracilariopsis chorda provides insights into genome size evolution in Rhodophyta.</title>
        <authorList>
            <person name="Lee J."/>
            <person name="Yang E.C."/>
            <person name="Graf L."/>
            <person name="Yang J.H."/>
            <person name="Qiu H."/>
            <person name="Zel Zion U."/>
            <person name="Chan C.X."/>
            <person name="Stephens T.G."/>
            <person name="Weber A.P.M."/>
            <person name="Boo G.H."/>
            <person name="Boo S.M."/>
            <person name="Kim K.M."/>
            <person name="Shin Y."/>
            <person name="Jung M."/>
            <person name="Lee S.J."/>
            <person name="Yim H.S."/>
            <person name="Lee J.H."/>
            <person name="Bhattacharya D."/>
            <person name="Yoon H.S."/>
        </authorList>
    </citation>
    <scope>NUCLEOTIDE SEQUENCE [LARGE SCALE GENOMIC DNA]</scope>
    <source>
        <strain evidence="8 9">SKKU-2015</strain>
        <tissue evidence="8">Whole body</tissue>
    </source>
</reference>
<proteinExistence type="predicted"/>
<protein>
    <recommendedName>
        <fullName evidence="7">EamA domain-containing protein</fullName>
    </recommendedName>
</protein>
<feature type="transmembrane region" description="Helical" evidence="6">
    <location>
        <begin position="12"/>
        <end position="35"/>
    </location>
</feature>
<dbReference type="EMBL" id="NBIV01000169">
    <property type="protein sequence ID" value="PXF42288.1"/>
    <property type="molecule type" value="Genomic_DNA"/>
</dbReference>
<evidence type="ECO:0000256" key="3">
    <source>
        <dbReference type="ARBA" id="ARBA00022692"/>
    </source>
</evidence>
<comment type="subcellular location">
    <subcellularLocation>
        <location evidence="1">Cell membrane</location>
        <topology evidence="1">Multi-pass membrane protein</topology>
    </subcellularLocation>
</comment>
<dbReference type="OrthoDB" id="2017960at2759"/>
<comment type="caution">
    <text evidence="8">The sequence shown here is derived from an EMBL/GenBank/DDBJ whole genome shotgun (WGS) entry which is preliminary data.</text>
</comment>
<dbReference type="InterPro" id="IPR051258">
    <property type="entry name" value="Diverse_Substrate_Transporter"/>
</dbReference>
<evidence type="ECO:0000256" key="2">
    <source>
        <dbReference type="ARBA" id="ARBA00022475"/>
    </source>
</evidence>
<gene>
    <name evidence="8" type="ORF">BWQ96_08007</name>
</gene>
<dbReference type="PANTHER" id="PTHR42920:SF5">
    <property type="entry name" value="EAMA DOMAIN-CONTAINING PROTEIN"/>
    <property type="match status" value="1"/>
</dbReference>
<sequence>MFILRLERAAQQAAGAVNAVALLGVSLLCGVWYALSPDTRLFPDSGSGVVAVLYLGIVTTALSNYLQTVAQRVVSAERAAVVFALDPVYGALFAATWLGERIGSQGLIGAGVIVFAAMLSNWGVVTRIKKGKDGSASGSGSDEKQ</sequence>
<dbReference type="GO" id="GO:0005886">
    <property type="term" value="C:plasma membrane"/>
    <property type="evidence" value="ECO:0007669"/>
    <property type="project" value="UniProtKB-SubCell"/>
</dbReference>
<keyword evidence="9" id="KW-1185">Reference proteome</keyword>
<keyword evidence="5 6" id="KW-0472">Membrane</keyword>
<evidence type="ECO:0000313" key="8">
    <source>
        <dbReference type="EMBL" id="PXF42288.1"/>
    </source>
</evidence>
<dbReference type="InterPro" id="IPR037185">
    <property type="entry name" value="EmrE-like"/>
</dbReference>
<evidence type="ECO:0000256" key="5">
    <source>
        <dbReference type="ARBA" id="ARBA00023136"/>
    </source>
</evidence>
<keyword evidence="3 6" id="KW-0812">Transmembrane</keyword>
<feature type="domain" description="EamA" evidence="7">
    <location>
        <begin position="16"/>
        <end position="121"/>
    </location>
</feature>
<evidence type="ECO:0000256" key="4">
    <source>
        <dbReference type="ARBA" id="ARBA00022989"/>
    </source>
</evidence>